<dbReference type="EMBL" id="LIUT01000005">
    <property type="protein sequence ID" value="KOR82078.1"/>
    <property type="molecule type" value="Genomic_DNA"/>
</dbReference>
<comment type="caution">
    <text evidence="2">The sequence shown here is derived from an EMBL/GenBank/DDBJ whole genome shotgun (WGS) entry which is preliminary data.</text>
</comment>
<keyword evidence="1" id="KW-0472">Membrane</keyword>
<accession>A0A0M1NII4</accession>
<keyword evidence="3" id="KW-1185">Reference proteome</keyword>
<dbReference type="PATRIC" id="fig|1705565.3.peg.160"/>
<dbReference type="OrthoDB" id="2664080at2"/>
<evidence type="ECO:0000256" key="1">
    <source>
        <dbReference type="SAM" id="Phobius"/>
    </source>
</evidence>
<reference evidence="3" key="1">
    <citation type="submission" date="2015-08" db="EMBL/GenBank/DDBJ databases">
        <title>Genome sequencing project for genomic taxonomy and phylogenomics of Bacillus-like bacteria.</title>
        <authorList>
            <person name="Liu B."/>
            <person name="Wang J."/>
            <person name="Zhu Y."/>
            <person name="Liu G."/>
            <person name="Chen Q."/>
            <person name="Chen Z."/>
            <person name="Lan J."/>
            <person name="Che J."/>
            <person name="Ge C."/>
            <person name="Shi H."/>
            <person name="Pan Z."/>
            <person name="Liu X."/>
        </authorList>
    </citation>
    <scope>NUCLEOTIDE SEQUENCE [LARGE SCALE GENOMIC DNA]</scope>
    <source>
        <strain evidence="3">FJAT-22460</strain>
    </source>
</reference>
<dbReference type="RefSeq" id="WP_053491468.1">
    <property type="nucleotide sequence ID" value="NZ_LIUT01000005.1"/>
</dbReference>
<keyword evidence="1" id="KW-0812">Transmembrane</keyword>
<keyword evidence="1" id="KW-1133">Transmembrane helix</keyword>
<evidence type="ECO:0000313" key="3">
    <source>
        <dbReference type="Proteomes" id="UP000036932"/>
    </source>
</evidence>
<organism evidence="2 3">
    <name type="scientific">Paenibacillus solani</name>
    <dbReference type="NCBI Taxonomy" id="1705565"/>
    <lineage>
        <taxon>Bacteria</taxon>
        <taxon>Bacillati</taxon>
        <taxon>Bacillota</taxon>
        <taxon>Bacilli</taxon>
        <taxon>Bacillales</taxon>
        <taxon>Paenibacillaceae</taxon>
        <taxon>Paenibacillus</taxon>
    </lineage>
</organism>
<evidence type="ECO:0000313" key="2">
    <source>
        <dbReference type="EMBL" id="KOR82078.1"/>
    </source>
</evidence>
<name>A0A0M1NII4_9BACL</name>
<dbReference type="Proteomes" id="UP000036932">
    <property type="component" value="Unassembled WGS sequence"/>
</dbReference>
<sequence length="192" mass="21906">MVRRKKRIGRVLLGIIVLLLVVIGAALWFVYPTQSLDMRYRSVDFKDKLMTMVTNRDTRMLLSTEEVGELSKKNMVKYMNTHDLGVDITGADFVMNGTRMTANMNGKWGIVPFGAVLRFQMSAEGSYLHLTHESTTIRGVDIPLHLFQLDPIQISLKDYLPDLVTVKNVKFLSDGLELNFTMDWMSIPSLFK</sequence>
<protein>
    <submittedName>
        <fullName evidence="2">Uncharacterized protein</fullName>
    </submittedName>
</protein>
<proteinExistence type="predicted"/>
<gene>
    <name evidence="2" type="ORF">AM231_21180</name>
</gene>
<dbReference type="AlphaFoldDB" id="A0A0M1NII4"/>
<feature type="transmembrane region" description="Helical" evidence="1">
    <location>
        <begin position="12"/>
        <end position="31"/>
    </location>
</feature>